<protein>
    <submittedName>
        <fullName evidence="2">Uncharacterized protein</fullName>
    </submittedName>
</protein>
<proteinExistence type="predicted"/>
<organism evidence="2 3">
    <name type="scientific">Caerostris extrusa</name>
    <name type="common">Bark spider</name>
    <name type="synonym">Caerostris bankana</name>
    <dbReference type="NCBI Taxonomy" id="172846"/>
    <lineage>
        <taxon>Eukaryota</taxon>
        <taxon>Metazoa</taxon>
        <taxon>Ecdysozoa</taxon>
        <taxon>Arthropoda</taxon>
        <taxon>Chelicerata</taxon>
        <taxon>Arachnida</taxon>
        <taxon>Araneae</taxon>
        <taxon>Araneomorphae</taxon>
        <taxon>Entelegynae</taxon>
        <taxon>Araneoidea</taxon>
        <taxon>Araneidae</taxon>
        <taxon>Caerostris</taxon>
    </lineage>
</organism>
<dbReference type="Proteomes" id="UP001054945">
    <property type="component" value="Unassembled WGS sequence"/>
</dbReference>
<evidence type="ECO:0000313" key="2">
    <source>
        <dbReference type="EMBL" id="GIY22396.1"/>
    </source>
</evidence>
<feature type="signal peptide" evidence="1">
    <location>
        <begin position="1"/>
        <end position="15"/>
    </location>
</feature>
<evidence type="ECO:0000256" key="1">
    <source>
        <dbReference type="SAM" id="SignalP"/>
    </source>
</evidence>
<name>A0AAV4RN90_CAEEX</name>
<dbReference type="AlphaFoldDB" id="A0AAV4RN90"/>
<evidence type="ECO:0000313" key="3">
    <source>
        <dbReference type="Proteomes" id="UP001054945"/>
    </source>
</evidence>
<comment type="caution">
    <text evidence="2">The sequence shown here is derived from an EMBL/GenBank/DDBJ whole genome shotgun (WGS) entry which is preliminary data.</text>
</comment>
<keyword evidence="3" id="KW-1185">Reference proteome</keyword>
<gene>
    <name evidence="2" type="ORF">CEXT_538901</name>
</gene>
<feature type="chain" id="PRO_5043775075" evidence="1">
    <location>
        <begin position="16"/>
        <end position="108"/>
    </location>
</feature>
<dbReference type="EMBL" id="BPLR01008141">
    <property type="protein sequence ID" value="GIY22396.1"/>
    <property type="molecule type" value="Genomic_DNA"/>
</dbReference>
<sequence>MNLFTLILLSRHYLAIDHLVQYSKAVMLQKTLQSTALSPDPRSGSPSSAGQRSLAPAFILPQNSPEADGDSERRPVPVQRLLTSIANLSPHIANLLIILKYRPILKTK</sequence>
<keyword evidence="1" id="KW-0732">Signal</keyword>
<accession>A0AAV4RN90</accession>
<reference evidence="2 3" key="1">
    <citation type="submission" date="2021-06" db="EMBL/GenBank/DDBJ databases">
        <title>Caerostris extrusa draft genome.</title>
        <authorList>
            <person name="Kono N."/>
            <person name="Arakawa K."/>
        </authorList>
    </citation>
    <scope>NUCLEOTIDE SEQUENCE [LARGE SCALE GENOMIC DNA]</scope>
</reference>